<proteinExistence type="predicted"/>
<organism evidence="2 3">
    <name type="scientific">Microthlaspi erraticum</name>
    <dbReference type="NCBI Taxonomy" id="1685480"/>
    <lineage>
        <taxon>Eukaryota</taxon>
        <taxon>Viridiplantae</taxon>
        <taxon>Streptophyta</taxon>
        <taxon>Embryophyta</taxon>
        <taxon>Tracheophyta</taxon>
        <taxon>Spermatophyta</taxon>
        <taxon>Magnoliopsida</taxon>
        <taxon>eudicotyledons</taxon>
        <taxon>Gunneridae</taxon>
        <taxon>Pentapetalae</taxon>
        <taxon>rosids</taxon>
        <taxon>malvids</taxon>
        <taxon>Brassicales</taxon>
        <taxon>Brassicaceae</taxon>
        <taxon>Coluteocarpeae</taxon>
        <taxon>Microthlaspi</taxon>
    </lineage>
</organism>
<sequence>MIRRFVIVVCELVSVDTRGRVLTDTMEVSLETSTFVAVVRCLLVNVFLSSVLRNWHGFFLAPSPLPVWPHATGENLLLSSSSLSLSFALVQAPLRLNPPPDPDPPHPDPPPDPPDPPDLASFNSAVLGPPATPSRRILSSVNLRVLFAMTVAVAGDPLSKSPELFLDVPPPPVLQLLAQSLGRRVVCLKLNSFPLLRL</sequence>
<feature type="region of interest" description="Disordered" evidence="1">
    <location>
        <begin position="96"/>
        <end position="117"/>
    </location>
</feature>
<keyword evidence="3" id="KW-1185">Reference proteome</keyword>
<evidence type="ECO:0000313" key="2">
    <source>
        <dbReference type="EMBL" id="CAA7051407.1"/>
    </source>
</evidence>
<reference evidence="2" key="1">
    <citation type="submission" date="2020-01" db="EMBL/GenBank/DDBJ databases">
        <authorList>
            <person name="Mishra B."/>
        </authorList>
    </citation>
    <scope>NUCLEOTIDE SEQUENCE [LARGE SCALE GENOMIC DNA]</scope>
</reference>
<protein>
    <submittedName>
        <fullName evidence="2">Uncharacterized protein</fullName>
    </submittedName>
</protein>
<comment type="caution">
    <text evidence="2">The sequence shown here is derived from an EMBL/GenBank/DDBJ whole genome shotgun (WGS) entry which is preliminary data.</text>
</comment>
<gene>
    <name evidence="2" type="ORF">MERR_LOCUS38642</name>
</gene>
<evidence type="ECO:0000256" key="1">
    <source>
        <dbReference type="SAM" id="MobiDB-lite"/>
    </source>
</evidence>
<name>A0A6D2KTP7_9BRAS</name>
<evidence type="ECO:0000313" key="3">
    <source>
        <dbReference type="Proteomes" id="UP000467841"/>
    </source>
</evidence>
<dbReference type="Proteomes" id="UP000467841">
    <property type="component" value="Unassembled WGS sequence"/>
</dbReference>
<accession>A0A6D2KTP7</accession>
<dbReference type="EMBL" id="CACVBM020001475">
    <property type="protein sequence ID" value="CAA7051407.1"/>
    <property type="molecule type" value="Genomic_DNA"/>
</dbReference>
<dbReference type="AlphaFoldDB" id="A0A6D2KTP7"/>